<keyword evidence="4" id="KW-0433">Leucine-rich repeat</keyword>
<feature type="chain" id="PRO_5043687655" evidence="13">
    <location>
        <begin position="21"/>
        <end position="778"/>
    </location>
</feature>
<evidence type="ECO:0000313" key="15">
    <source>
        <dbReference type="EMBL" id="KAK7828363.1"/>
    </source>
</evidence>
<evidence type="ECO:0000256" key="5">
    <source>
        <dbReference type="ARBA" id="ARBA00022692"/>
    </source>
</evidence>
<keyword evidence="7" id="KW-0677">Repeat</keyword>
<evidence type="ECO:0000256" key="3">
    <source>
        <dbReference type="ARBA" id="ARBA00022475"/>
    </source>
</evidence>
<dbReference type="PRINTS" id="PR00019">
    <property type="entry name" value="LEURICHRPT"/>
</dbReference>
<dbReference type="Pfam" id="PF00560">
    <property type="entry name" value="LRR_1"/>
    <property type="match status" value="3"/>
</dbReference>
<keyword evidence="6 13" id="KW-0732">Signal</keyword>
<dbReference type="InterPro" id="IPR001611">
    <property type="entry name" value="Leu-rich_rpt"/>
</dbReference>
<dbReference type="FunFam" id="3.80.10.10:FF:000095">
    <property type="entry name" value="LRR receptor-like serine/threonine-protein kinase GSO1"/>
    <property type="match status" value="2"/>
</dbReference>
<evidence type="ECO:0000256" key="7">
    <source>
        <dbReference type="ARBA" id="ARBA00022737"/>
    </source>
</evidence>
<feature type="signal peptide" evidence="13">
    <location>
        <begin position="1"/>
        <end position="20"/>
    </location>
</feature>
<evidence type="ECO:0000256" key="2">
    <source>
        <dbReference type="ARBA" id="ARBA00009592"/>
    </source>
</evidence>
<name>A0AAW0JMU8_QUESU</name>
<dbReference type="SUPFAM" id="SSF52047">
    <property type="entry name" value="RNI-like"/>
    <property type="match status" value="1"/>
</dbReference>
<dbReference type="EMBL" id="PKMF04000504">
    <property type="protein sequence ID" value="KAK7828363.1"/>
    <property type="molecule type" value="Genomic_DNA"/>
</dbReference>
<keyword evidence="9 12" id="KW-0472">Membrane</keyword>
<feature type="transmembrane region" description="Helical" evidence="12">
    <location>
        <begin position="736"/>
        <end position="760"/>
    </location>
</feature>
<protein>
    <submittedName>
        <fullName evidence="15">Receptor-like protein 33</fullName>
    </submittedName>
</protein>
<dbReference type="Pfam" id="PF13855">
    <property type="entry name" value="LRR_8"/>
    <property type="match status" value="2"/>
</dbReference>
<dbReference type="PANTHER" id="PTHR48052">
    <property type="entry name" value="UNNAMED PRODUCT"/>
    <property type="match status" value="1"/>
</dbReference>
<gene>
    <name evidence="15" type="primary">RLP33_6</name>
    <name evidence="15" type="ORF">CFP56_030344</name>
</gene>
<dbReference type="Gene3D" id="3.80.10.10">
    <property type="entry name" value="Ribonuclease Inhibitor"/>
    <property type="match status" value="3"/>
</dbReference>
<evidence type="ECO:0000256" key="10">
    <source>
        <dbReference type="ARBA" id="ARBA00023170"/>
    </source>
</evidence>
<evidence type="ECO:0000256" key="1">
    <source>
        <dbReference type="ARBA" id="ARBA00004251"/>
    </source>
</evidence>
<dbReference type="AlphaFoldDB" id="A0AAW0JMU8"/>
<dbReference type="Proteomes" id="UP000237347">
    <property type="component" value="Unassembled WGS sequence"/>
</dbReference>
<dbReference type="InterPro" id="IPR003591">
    <property type="entry name" value="Leu-rich_rpt_typical-subtyp"/>
</dbReference>
<keyword evidence="5 12" id="KW-0812">Transmembrane</keyword>
<comment type="subcellular location">
    <subcellularLocation>
        <location evidence="1">Cell membrane</location>
        <topology evidence="1">Single-pass type I membrane protein</topology>
    </subcellularLocation>
</comment>
<organism evidence="15 16">
    <name type="scientific">Quercus suber</name>
    <name type="common">Cork oak</name>
    <dbReference type="NCBI Taxonomy" id="58331"/>
    <lineage>
        <taxon>Eukaryota</taxon>
        <taxon>Viridiplantae</taxon>
        <taxon>Streptophyta</taxon>
        <taxon>Embryophyta</taxon>
        <taxon>Tracheophyta</taxon>
        <taxon>Spermatophyta</taxon>
        <taxon>Magnoliopsida</taxon>
        <taxon>eudicotyledons</taxon>
        <taxon>Gunneridae</taxon>
        <taxon>Pentapetalae</taxon>
        <taxon>rosids</taxon>
        <taxon>fabids</taxon>
        <taxon>Fagales</taxon>
        <taxon>Fagaceae</taxon>
        <taxon>Quercus</taxon>
    </lineage>
</organism>
<dbReference type="FunFam" id="3.80.10.10:FF:000111">
    <property type="entry name" value="LRR receptor-like serine/threonine-protein kinase ERECTA"/>
    <property type="match status" value="1"/>
</dbReference>
<keyword evidence="11" id="KW-0325">Glycoprotein</keyword>
<evidence type="ECO:0000256" key="13">
    <source>
        <dbReference type="SAM" id="SignalP"/>
    </source>
</evidence>
<evidence type="ECO:0000256" key="11">
    <source>
        <dbReference type="ARBA" id="ARBA00023180"/>
    </source>
</evidence>
<dbReference type="InterPro" id="IPR032675">
    <property type="entry name" value="LRR_dom_sf"/>
</dbReference>
<evidence type="ECO:0000256" key="12">
    <source>
        <dbReference type="SAM" id="Phobius"/>
    </source>
</evidence>
<proteinExistence type="inferred from homology"/>
<evidence type="ECO:0000256" key="9">
    <source>
        <dbReference type="ARBA" id="ARBA00023136"/>
    </source>
</evidence>
<dbReference type="InterPro" id="IPR055414">
    <property type="entry name" value="LRR_R13L4/SHOC2-like"/>
</dbReference>
<evidence type="ECO:0000313" key="16">
    <source>
        <dbReference type="Proteomes" id="UP000237347"/>
    </source>
</evidence>
<reference evidence="15 16" key="1">
    <citation type="journal article" date="2018" name="Sci. Data">
        <title>The draft genome sequence of cork oak.</title>
        <authorList>
            <person name="Ramos A.M."/>
            <person name="Usie A."/>
            <person name="Barbosa P."/>
            <person name="Barros P.M."/>
            <person name="Capote T."/>
            <person name="Chaves I."/>
            <person name="Simoes F."/>
            <person name="Abreu I."/>
            <person name="Carrasquinho I."/>
            <person name="Faro C."/>
            <person name="Guimaraes J.B."/>
            <person name="Mendonca D."/>
            <person name="Nobrega F."/>
            <person name="Rodrigues L."/>
            <person name="Saibo N.J.M."/>
            <person name="Varela M.C."/>
            <person name="Egas C."/>
            <person name="Matos J."/>
            <person name="Miguel C.M."/>
            <person name="Oliveira M.M."/>
            <person name="Ricardo C.P."/>
            <person name="Goncalves S."/>
        </authorList>
    </citation>
    <scope>NUCLEOTIDE SEQUENCE [LARGE SCALE GENOMIC DNA]</scope>
    <source>
        <strain evidence="16">cv. HL8</strain>
    </source>
</reference>
<dbReference type="GO" id="GO:0005886">
    <property type="term" value="C:plasma membrane"/>
    <property type="evidence" value="ECO:0007669"/>
    <property type="project" value="UniProtKB-SubCell"/>
</dbReference>
<dbReference type="Pfam" id="PF23598">
    <property type="entry name" value="LRR_14"/>
    <property type="match status" value="1"/>
</dbReference>
<evidence type="ECO:0000256" key="4">
    <source>
        <dbReference type="ARBA" id="ARBA00022614"/>
    </source>
</evidence>
<keyword evidence="3" id="KW-1003">Cell membrane</keyword>
<keyword evidence="10" id="KW-0675">Receptor</keyword>
<evidence type="ECO:0000259" key="14">
    <source>
        <dbReference type="Pfam" id="PF23598"/>
    </source>
</evidence>
<evidence type="ECO:0000256" key="6">
    <source>
        <dbReference type="ARBA" id="ARBA00022729"/>
    </source>
</evidence>
<keyword evidence="8 12" id="KW-1133">Transmembrane helix</keyword>
<accession>A0AAW0JMU8</accession>
<comment type="caution">
    <text evidence="15">The sequence shown here is derived from an EMBL/GenBank/DDBJ whole genome shotgun (WGS) entry which is preliminary data.</text>
</comment>
<feature type="domain" description="Disease resistance R13L4/SHOC-2-like LRR" evidence="14">
    <location>
        <begin position="65"/>
        <end position="276"/>
    </location>
</feature>
<dbReference type="PANTHER" id="PTHR48052:SF8">
    <property type="entry name" value="LRR RECEPTOR-LIKE SERINE_THREONINE-PROTEIN KINASE FLS2"/>
    <property type="match status" value="1"/>
</dbReference>
<sequence>MNQYLPLLLIASCLFFISHSQTTSNTSSQHRCLPEQSSALLQLRKDNLKSLNGLVLSGNLSMEIFHSILNLSQLVHLSISSNNFHGQLPSTLGNLTKLISLDLSNNLFHGEIPSFLGNLTQLEYLSLSNNTFDGRFPILLTNLTKLQNLDISINQLIGPIPCEIGKLPQLSYIDLGSNSLSGSIPSSLFTMPSLSSLYLYQNHLTGPLKFQNISSSPLQTLFLSGNKLYEPIPRSISNFSQLEYLALSSINVKGMMELNIFFELKRIKYLRLSGNNLLISKGKVNSSLPKFGLLYLSSCNLREFPDFLETQNELVSLDLSSNKIEGKVPKWFWNVGKETLQRLNLSFNLLSSFEQPLKVLPWKNMAYLDLRSNMLQGMLPIPPLSTNYFFASNNSLTGRIPPMICQVNSLQVLDLSNNQLTGQIPQCLGKFSTSLAVLNMRSNRIQGKLPKTFIKGSNLRTLDVSRNQIKGKIPRSLAKCIKLEVLNLGNNNMNDIFPFWLESLPELQILILRANGFYGPIRSPRTNVSFSKLHVIDLSHNNFSGRLPSENFKTWNAMLMVHGKINSKPEYMGDDSGYYEDSITVMNKGIEMELVKILTIFISIDLSNNRFSGEIPNTMGNLKELIVLNLSSNSFTGPIPSCFGNLTELQSLDLSQNKFLGEIPQQLTSLTFLAYLNLSHNQLIGPIPQGRQFGTFQNSSFEGNLRLCGFPLSKKCENIETTTFWPSQESSFGEGFNWKVVMIGYASGLLVGLVIGHVIISRKLDWFARTFRVNLHIQ</sequence>
<dbReference type="SUPFAM" id="SSF52058">
    <property type="entry name" value="L domain-like"/>
    <property type="match status" value="1"/>
</dbReference>
<dbReference type="SMART" id="SM00369">
    <property type="entry name" value="LRR_TYP"/>
    <property type="match status" value="8"/>
</dbReference>
<keyword evidence="16" id="KW-1185">Reference proteome</keyword>
<evidence type="ECO:0000256" key="8">
    <source>
        <dbReference type="ARBA" id="ARBA00022989"/>
    </source>
</evidence>
<comment type="similarity">
    <text evidence="2">Belongs to the RLP family.</text>
</comment>